<name>A0A2S4HJ69_9GAMM</name>
<dbReference type="PANTHER" id="PTHR22916:SF3">
    <property type="entry name" value="UDP-GLCNAC:BETAGAL BETA-1,3-N-ACETYLGLUCOSAMINYLTRANSFERASE-LIKE PROTEIN 1"/>
    <property type="match status" value="1"/>
</dbReference>
<dbReference type="InterPro" id="IPR001173">
    <property type="entry name" value="Glyco_trans_2-like"/>
</dbReference>
<dbReference type="EMBL" id="PQGG01000009">
    <property type="protein sequence ID" value="POP54042.1"/>
    <property type="molecule type" value="Genomic_DNA"/>
</dbReference>
<dbReference type="GO" id="GO:0016758">
    <property type="term" value="F:hexosyltransferase activity"/>
    <property type="evidence" value="ECO:0007669"/>
    <property type="project" value="UniProtKB-ARBA"/>
</dbReference>
<comment type="caution">
    <text evidence="2">The sequence shown here is derived from an EMBL/GenBank/DDBJ whole genome shotgun (WGS) entry which is preliminary data.</text>
</comment>
<proteinExistence type="predicted"/>
<dbReference type="AlphaFoldDB" id="A0A2S4HJ69"/>
<accession>A0A2S4HJ69</accession>
<dbReference type="Gene3D" id="3.90.550.10">
    <property type="entry name" value="Spore Coat Polysaccharide Biosynthesis Protein SpsA, Chain A"/>
    <property type="match status" value="1"/>
</dbReference>
<evidence type="ECO:0000313" key="3">
    <source>
        <dbReference type="Proteomes" id="UP000237222"/>
    </source>
</evidence>
<protein>
    <recommendedName>
        <fullName evidence="1">Glycosyltransferase 2-like domain-containing protein</fullName>
    </recommendedName>
</protein>
<dbReference type="Pfam" id="PF00535">
    <property type="entry name" value="Glycos_transf_2"/>
    <property type="match status" value="1"/>
</dbReference>
<organism evidence="2 3">
    <name type="scientific">Zhongshania marina</name>
    <dbReference type="NCBI Taxonomy" id="2304603"/>
    <lineage>
        <taxon>Bacteria</taxon>
        <taxon>Pseudomonadati</taxon>
        <taxon>Pseudomonadota</taxon>
        <taxon>Gammaproteobacteria</taxon>
        <taxon>Cellvibrionales</taxon>
        <taxon>Spongiibacteraceae</taxon>
        <taxon>Zhongshania</taxon>
    </lineage>
</organism>
<reference evidence="2" key="1">
    <citation type="submission" date="2018-01" db="EMBL/GenBank/DDBJ databases">
        <authorList>
            <person name="Yu X.-D."/>
        </authorList>
    </citation>
    <scope>NUCLEOTIDE SEQUENCE</scope>
    <source>
        <strain evidence="2">ZX-21</strain>
    </source>
</reference>
<dbReference type="CDD" id="cd04196">
    <property type="entry name" value="GT_2_like_d"/>
    <property type="match status" value="1"/>
</dbReference>
<dbReference type="Proteomes" id="UP000237222">
    <property type="component" value="Unassembled WGS sequence"/>
</dbReference>
<gene>
    <name evidence="2" type="ORF">C0068_04190</name>
</gene>
<sequence length="320" mass="36853">MDGQYKDSAHLDGELISVAMCTYNGEKYLAEQLDSILGQSYRNLEIIIVDDCSTDNTVKLLTDYASRDSRVCVLQNESNLGFVRNFEKAINACSGHLVALADQDDIWFPDKLRRLSEEIGDNWLIYSKVAVVDANGVEQNETFPRVNRLEGQCALSLIMNNCVTGHACLMRCELLQVAMLFISDMPYHDQWLAIVAASRGKLKAGDEVLSYYRKHSSNAVMRSKTKRNISKREHVVSKFKAVSEFVEKVLESGILNRSEQYLLEEFSEKYIKNERVFYNFELKHFLLKHSDTFLGLFNGRKRYIKKMCRGKWYFILLPFS</sequence>
<dbReference type="SUPFAM" id="SSF53448">
    <property type="entry name" value="Nucleotide-diphospho-sugar transferases"/>
    <property type="match status" value="1"/>
</dbReference>
<dbReference type="PANTHER" id="PTHR22916">
    <property type="entry name" value="GLYCOSYLTRANSFERASE"/>
    <property type="match status" value="1"/>
</dbReference>
<evidence type="ECO:0000259" key="1">
    <source>
        <dbReference type="Pfam" id="PF00535"/>
    </source>
</evidence>
<dbReference type="OrthoDB" id="9802649at2"/>
<evidence type="ECO:0000313" key="2">
    <source>
        <dbReference type="EMBL" id="POP54042.1"/>
    </source>
</evidence>
<dbReference type="InterPro" id="IPR029044">
    <property type="entry name" value="Nucleotide-diphossugar_trans"/>
</dbReference>
<feature type="domain" description="Glycosyltransferase 2-like" evidence="1">
    <location>
        <begin position="17"/>
        <end position="173"/>
    </location>
</feature>
<dbReference type="RefSeq" id="WP_103683241.1">
    <property type="nucleotide sequence ID" value="NZ_PQGG01000009.1"/>
</dbReference>